<feature type="signal peptide" evidence="11">
    <location>
        <begin position="1"/>
        <end position="21"/>
    </location>
</feature>
<reference evidence="13 14" key="1">
    <citation type="submission" date="2020-10" db="EMBL/GenBank/DDBJ databases">
        <title>Connecting structure to function with the recovery of over 1000 high-quality activated sludge metagenome-assembled genomes encoding full-length rRNA genes using long-read sequencing.</title>
        <authorList>
            <person name="Singleton C.M."/>
            <person name="Petriglieri F."/>
            <person name="Kristensen J.M."/>
            <person name="Kirkegaard R.H."/>
            <person name="Michaelsen T.Y."/>
            <person name="Andersen M.H."/>
            <person name="Karst S.M."/>
            <person name="Dueholm M.S."/>
            <person name="Nielsen P.H."/>
            <person name="Albertsen M."/>
        </authorList>
    </citation>
    <scope>NUCLEOTIDE SEQUENCE [LARGE SCALE GENOMIC DNA]</scope>
    <source>
        <strain evidence="13">OdNE_18-Q3-R46-58_MAXAC.008</strain>
    </source>
</reference>
<evidence type="ECO:0000256" key="10">
    <source>
        <dbReference type="ARBA" id="ARBA00023237"/>
    </source>
</evidence>
<dbReference type="InterPro" id="IPR050298">
    <property type="entry name" value="Gram-neg_bact_OMP"/>
</dbReference>
<dbReference type="GO" id="GO:0046930">
    <property type="term" value="C:pore complex"/>
    <property type="evidence" value="ECO:0007669"/>
    <property type="project" value="UniProtKB-KW"/>
</dbReference>
<evidence type="ECO:0000313" key="13">
    <source>
        <dbReference type="EMBL" id="MBK8572498.1"/>
    </source>
</evidence>
<keyword evidence="4" id="KW-1134">Transmembrane beta strand</keyword>
<keyword evidence="5" id="KW-0812">Transmembrane</keyword>
<evidence type="ECO:0000256" key="7">
    <source>
        <dbReference type="ARBA" id="ARBA00023065"/>
    </source>
</evidence>
<dbReference type="GO" id="GO:0009279">
    <property type="term" value="C:cell outer membrane"/>
    <property type="evidence" value="ECO:0007669"/>
    <property type="project" value="UniProtKB-SubCell"/>
</dbReference>
<evidence type="ECO:0000256" key="5">
    <source>
        <dbReference type="ARBA" id="ARBA00022692"/>
    </source>
</evidence>
<keyword evidence="8" id="KW-0626">Porin</keyword>
<protein>
    <submittedName>
        <fullName evidence="13">Porin</fullName>
    </submittedName>
</protein>
<accession>A0A936F252</accession>
<evidence type="ECO:0000313" key="14">
    <source>
        <dbReference type="Proteomes" id="UP000709959"/>
    </source>
</evidence>
<evidence type="ECO:0000256" key="9">
    <source>
        <dbReference type="ARBA" id="ARBA00023136"/>
    </source>
</evidence>
<keyword evidence="10" id="KW-0998">Cell outer membrane</keyword>
<gene>
    <name evidence="13" type="ORF">IPN91_07560</name>
</gene>
<dbReference type="Pfam" id="PF13609">
    <property type="entry name" value="Porin_4"/>
    <property type="match status" value="1"/>
</dbReference>
<keyword evidence="6 11" id="KW-0732">Signal</keyword>
<evidence type="ECO:0000256" key="1">
    <source>
        <dbReference type="ARBA" id="ARBA00004571"/>
    </source>
</evidence>
<dbReference type="Proteomes" id="UP000709959">
    <property type="component" value="Unassembled WGS sequence"/>
</dbReference>
<evidence type="ECO:0000256" key="11">
    <source>
        <dbReference type="SAM" id="SignalP"/>
    </source>
</evidence>
<dbReference type="GO" id="GO:0015288">
    <property type="term" value="F:porin activity"/>
    <property type="evidence" value="ECO:0007669"/>
    <property type="project" value="UniProtKB-KW"/>
</dbReference>
<dbReference type="PANTHER" id="PTHR34501">
    <property type="entry name" value="PROTEIN YDDL-RELATED"/>
    <property type="match status" value="1"/>
</dbReference>
<evidence type="ECO:0000259" key="12">
    <source>
        <dbReference type="Pfam" id="PF13609"/>
    </source>
</evidence>
<dbReference type="GO" id="GO:0006811">
    <property type="term" value="P:monoatomic ion transport"/>
    <property type="evidence" value="ECO:0007669"/>
    <property type="project" value="UniProtKB-KW"/>
</dbReference>
<dbReference type="SUPFAM" id="SSF56935">
    <property type="entry name" value="Porins"/>
    <property type="match status" value="1"/>
</dbReference>
<evidence type="ECO:0000256" key="8">
    <source>
        <dbReference type="ARBA" id="ARBA00023114"/>
    </source>
</evidence>
<evidence type="ECO:0000256" key="3">
    <source>
        <dbReference type="ARBA" id="ARBA00022448"/>
    </source>
</evidence>
<dbReference type="InterPro" id="IPR033900">
    <property type="entry name" value="Gram_neg_porin_domain"/>
</dbReference>
<feature type="chain" id="PRO_5037943995" evidence="11">
    <location>
        <begin position="22"/>
        <end position="461"/>
    </location>
</feature>
<dbReference type="Gene3D" id="2.40.160.10">
    <property type="entry name" value="Porin"/>
    <property type="match status" value="1"/>
</dbReference>
<sequence length="461" mass="49008">MNIRFAVVAAATALVALPSWGADLQVAPGTTFSISGFFGVGLKQSSLSNTVRAGVKDELRLDDNTSRLFFSGSSKIADGYNVVFQVGSRFTTDVRPTDSGVGSITAGQITGWADDDTWAGVATPYGRLIFGKNSFYWSDTIGLPHLAGALDAPGEGYRVWDANGLTTFNILNQTPTLTKTNILVNSYVLGITRSRNVLRYDSPNFSGFDFALALSKNPVGDELKYPGYATPDATKSYSRAYNEGLTTYARARYNKNGIVLHASFLDQKIMGGTYSAALYNGALDTKAYRLGGGYKLPFGLKLGLVYDHTELANGISGTGISASTAWDPILKTGAAATVIMAPGSITAGDAKRDAFEVTASYPVGDHTFHATYGKAGNVSSIADSGATQINLVWDYALTKRTFVGLVYTNLKNGSNGHYAPFLAGSNFGPSAPNPISATATPTNSFNGENWSQLGINVQFWF</sequence>
<evidence type="ECO:0000256" key="4">
    <source>
        <dbReference type="ARBA" id="ARBA00022452"/>
    </source>
</evidence>
<organism evidence="13 14">
    <name type="scientific">Candidatus Geothrix odensensis</name>
    <dbReference type="NCBI Taxonomy" id="2954440"/>
    <lineage>
        <taxon>Bacteria</taxon>
        <taxon>Pseudomonadati</taxon>
        <taxon>Acidobacteriota</taxon>
        <taxon>Holophagae</taxon>
        <taxon>Holophagales</taxon>
        <taxon>Holophagaceae</taxon>
        <taxon>Geothrix</taxon>
    </lineage>
</organism>
<proteinExistence type="predicted"/>
<dbReference type="InterPro" id="IPR023614">
    <property type="entry name" value="Porin_dom_sf"/>
</dbReference>
<keyword evidence="3" id="KW-0813">Transport</keyword>
<dbReference type="AlphaFoldDB" id="A0A936F252"/>
<feature type="domain" description="Porin" evidence="12">
    <location>
        <begin position="10"/>
        <end position="413"/>
    </location>
</feature>
<dbReference type="EMBL" id="JADKCH010000005">
    <property type="protein sequence ID" value="MBK8572498.1"/>
    <property type="molecule type" value="Genomic_DNA"/>
</dbReference>
<dbReference type="CDD" id="cd00342">
    <property type="entry name" value="gram_neg_porins"/>
    <property type="match status" value="1"/>
</dbReference>
<keyword evidence="9" id="KW-0472">Membrane</keyword>
<comment type="caution">
    <text evidence="13">The sequence shown here is derived from an EMBL/GenBank/DDBJ whole genome shotgun (WGS) entry which is preliminary data.</text>
</comment>
<evidence type="ECO:0000256" key="2">
    <source>
        <dbReference type="ARBA" id="ARBA00011233"/>
    </source>
</evidence>
<comment type="subcellular location">
    <subcellularLocation>
        <location evidence="1">Cell outer membrane</location>
        <topology evidence="1">Multi-pass membrane protein</topology>
    </subcellularLocation>
</comment>
<name>A0A936F252_9BACT</name>
<comment type="subunit">
    <text evidence="2">Homotrimer.</text>
</comment>
<evidence type="ECO:0000256" key="6">
    <source>
        <dbReference type="ARBA" id="ARBA00022729"/>
    </source>
</evidence>
<keyword evidence="7" id="KW-0406">Ion transport</keyword>
<dbReference type="PANTHER" id="PTHR34501:SF9">
    <property type="entry name" value="MAJOR OUTER MEMBRANE PROTEIN P.IA"/>
    <property type="match status" value="1"/>
</dbReference>